<dbReference type="InterPro" id="IPR015897">
    <property type="entry name" value="CHK_kinase-like"/>
</dbReference>
<dbReference type="OrthoDB" id="5875750at2759"/>
<protein>
    <recommendedName>
        <fullName evidence="1">CHK kinase-like domain-containing protein</fullName>
    </recommendedName>
</protein>
<accession>A0A368GZQ6</accession>
<gene>
    <name evidence="2" type="ORF">ANCCAN_04075</name>
</gene>
<feature type="domain" description="CHK kinase-like" evidence="1">
    <location>
        <begin position="54"/>
        <end position="198"/>
    </location>
</feature>
<evidence type="ECO:0000313" key="3">
    <source>
        <dbReference type="Proteomes" id="UP000252519"/>
    </source>
</evidence>
<keyword evidence="3" id="KW-1185">Reference proteome</keyword>
<comment type="caution">
    <text evidence="2">The sequence shown here is derived from an EMBL/GenBank/DDBJ whole genome shotgun (WGS) entry which is preliminary data.</text>
</comment>
<evidence type="ECO:0000259" key="1">
    <source>
        <dbReference type="SMART" id="SM00587"/>
    </source>
</evidence>
<name>A0A368GZQ6_ANCCA</name>
<dbReference type="Gene3D" id="3.90.1200.10">
    <property type="match status" value="1"/>
</dbReference>
<organism evidence="2 3">
    <name type="scientific">Ancylostoma caninum</name>
    <name type="common">Dog hookworm</name>
    <dbReference type="NCBI Taxonomy" id="29170"/>
    <lineage>
        <taxon>Eukaryota</taxon>
        <taxon>Metazoa</taxon>
        <taxon>Ecdysozoa</taxon>
        <taxon>Nematoda</taxon>
        <taxon>Chromadorea</taxon>
        <taxon>Rhabditida</taxon>
        <taxon>Rhabditina</taxon>
        <taxon>Rhabditomorpha</taxon>
        <taxon>Strongyloidea</taxon>
        <taxon>Ancylostomatidae</taxon>
        <taxon>Ancylostomatinae</taxon>
        <taxon>Ancylostoma</taxon>
    </lineage>
</organism>
<dbReference type="InterPro" id="IPR011009">
    <property type="entry name" value="Kinase-like_dom_sf"/>
</dbReference>
<sequence>MILQKCMRDQLVSIASSQTRSMSQKLLEDMPEQFSCLKKFLANTIDKDPKWINEILDQYESGGNTLLDRQRLNVESSVVFQDAAACSACQSFSHHIVPPMWSAVNIKFGFLPKLEYTRNDFLDRPFVLAHGDLWTAQVLWRDENTIAGIVDWQFVHRASPVEDILRVLALCTSTANRRKLLHPLLDHYYEKMKEQLGADMPFSREYLDDELKFVAPWCCMWTVADAALFINSNMVIRNGKVCSERVNEIVRRCVSFVEDVIKLCEW</sequence>
<dbReference type="EMBL" id="JOJR01000029">
    <property type="protein sequence ID" value="RCN49832.1"/>
    <property type="molecule type" value="Genomic_DNA"/>
</dbReference>
<dbReference type="PANTHER" id="PTHR23020:SF20">
    <property type="entry name" value="CHK KINASE-LIKE DOMAIN-CONTAINING PROTEIN"/>
    <property type="match status" value="1"/>
</dbReference>
<dbReference type="SUPFAM" id="SSF56112">
    <property type="entry name" value="Protein kinase-like (PK-like)"/>
    <property type="match status" value="1"/>
</dbReference>
<dbReference type="Pfam" id="PF07914">
    <property type="entry name" value="DUF1679"/>
    <property type="match status" value="1"/>
</dbReference>
<reference evidence="2 3" key="1">
    <citation type="submission" date="2014-10" db="EMBL/GenBank/DDBJ databases">
        <title>Draft genome of the hookworm Ancylostoma caninum.</title>
        <authorList>
            <person name="Mitreva M."/>
        </authorList>
    </citation>
    <scope>NUCLEOTIDE SEQUENCE [LARGE SCALE GENOMIC DNA]</scope>
    <source>
        <strain evidence="2 3">Baltimore</strain>
    </source>
</reference>
<dbReference type="Proteomes" id="UP000252519">
    <property type="component" value="Unassembled WGS sequence"/>
</dbReference>
<dbReference type="PANTHER" id="PTHR23020">
    <property type="entry name" value="UNCHARACTERIZED NUCLEAR HORMONE RECEPTOR-RELATED"/>
    <property type="match status" value="1"/>
</dbReference>
<dbReference type="InterPro" id="IPR012877">
    <property type="entry name" value="Dhs-27"/>
</dbReference>
<dbReference type="InterPro" id="IPR052961">
    <property type="entry name" value="Oxido-Kinase-like_Enzymes"/>
</dbReference>
<dbReference type="SMART" id="SM00587">
    <property type="entry name" value="CHK"/>
    <property type="match status" value="1"/>
</dbReference>
<proteinExistence type="predicted"/>
<dbReference type="AlphaFoldDB" id="A0A368GZQ6"/>
<evidence type="ECO:0000313" key="2">
    <source>
        <dbReference type="EMBL" id="RCN49832.1"/>
    </source>
</evidence>